<organism evidence="3 4">
    <name type="scientific">Streptomyces polyrhachis</name>
    <dbReference type="NCBI Taxonomy" id="1282885"/>
    <lineage>
        <taxon>Bacteria</taxon>
        <taxon>Bacillati</taxon>
        <taxon>Actinomycetota</taxon>
        <taxon>Actinomycetes</taxon>
        <taxon>Kitasatosporales</taxon>
        <taxon>Streptomycetaceae</taxon>
        <taxon>Streptomyces</taxon>
    </lineage>
</organism>
<dbReference type="Proteomes" id="UP001596413">
    <property type="component" value="Unassembled WGS sequence"/>
</dbReference>
<accession>A0ABW2GKS8</accession>
<reference evidence="4" key="1">
    <citation type="journal article" date="2019" name="Int. J. Syst. Evol. Microbiol.">
        <title>The Global Catalogue of Microorganisms (GCM) 10K type strain sequencing project: providing services to taxonomists for standard genome sequencing and annotation.</title>
        <authorList>
            <consortium name="The Broad Institute Genomics Platform"/>
            <consortium name="The Broad Institute Genome Sequencing Center for Infectious Disease"/>
            <person name="Wu L."/>
            <person name="Ma J."/>
        </authorList>
    </citation>
    <scope>NUCLEOTIDE SEQUENCE [LARGE SCALE GENOMIC DNA]</scope>
    <source>
        <strain evidence="4">CGMCC 1.13681</strain>
    </source>
</reference>
<evidence type="ECO:0000313" key="4">
    <source>
        <dbReference type="Proteomes" id="UP001596413"/>
    </source>
</evidence>
<feature type="domain" description="DUF397" evidence="2">
    <location>
        <begin position="32"/>
        <end position="85"/>
    </location>
</feature>
<dbReference type="EMBL" id="JBHSZO010000029">
    <property type="protein sequence ID" value="MFC7220095.1"/>
    <property type="molecule type" value="Genomic_DNA"/>
</dbReference>
<dbReference type="InterPro" id="IPR007278">
    <property type="entry name" value="DUF397"/>
</dbReference>
<comment type="caution">
    <text evidence="3">The sequence shown here is derived from an EMBL/GenBank/DDBJ whole genome shotgun (WGS) entry which is preliminary data.</text>
</comment>
<gene>
    <name evidence="3" type="ORF">ACFQLX_18280</name>
</gene>
<keyword evidence="4" id="KW-1185">Reference proteome</keyword>
<dbReference type="Pfam" id="PF04149">
    <property type="entry name" value="DUF397"/>
    <property type="match status" value="1"/>
</dbReference>
<evidence type="ECO:0000313" key="3">
    <source>
        <dbReference type="EMBL" id="MFC7220095.1"/>
    </source>
</evidence>
<dbReference type="RefSeq" id="WP_386416511.1">
    <property type="nucleotide sequence ID" value="NZ_JBHSZO010000029.1"/>
</dbReference>
<feature type="region of interest" description="Disordered" evidence="1">
    <location>
        <begin position="1"/>
        <end position="25"/>
    </location>
</feature>
<feature type="compositionally biased region" description="Gly residues" evidence="1">
    <location>
        <begin position="12"/>
        <end position="21"/>
    </location>
</feature>
<name>A0ABW2GKS8_9ACTN</name>
<evidence type="ECO:0000256" key="1">
    <source>
        <dbReference type="SAM" id="MobiDB-lite"/>
    </source>
</evidence>
<evidence type="ECO:0000259" key="2">
    <source>
        <dbReference type="Pfam" id="PF04149"/>
    </source>
</evidence>
<sequence length="97" mass="10030">MYHRRVDLPGDGPEGGGGGQENGVPATALTGAVWRKAAASNPDGECVELAPLPDGRVAVRNSRFPDGPALLYTRGEIAAFLQGARDGDFDDLAARPG</sequence>
<proteinExistence type="predicted"/>
<protein>
    <submittedName>
        <fullName evidence="3">DUF397 domain-containing protein</fullName>
    </submittedName>
</protein>